<sequence length="370" mass="38917">MSQQPPPPPATTGAPPPSAPTSNPPTRVPRGLTWWGVRTVALLEVRQRIRSTRWKVALVVWFVMVGLVTAGIVAVMMQSYTGYSDVDGTALIGRTVFGLVVLFVLFLGLLVAPTLTATTVNGDRNAGTLAVLQATTLSSWDIAVGKLLASWGAALAFLVASLPFLVWGLVLGGTGVLAAVATVAMLAVVLAVVCAIGLATSTLVTRPAGSAVLTYVLVAALSVGTLIAFALSSFFLTTTETVRVYGTDWSTDDTQCVWREEERQVTHTERTAWLLGLNPFVMVADFSATDEPYPTAPLSAISWAVRTAQVGQGTEIDECYSSGAPPAPEAAPYWPWSLGAYLVIGAGSVVFTARRLAVPTAKLARGTRIA</sequence>
<reference evidence="3 4" key="1">
    <citation type="submission" date="2018-03" db="EMBL/GenBank/DDBJ databases">
        <title>Genome assembly of novel Miniimonas species PCH200.</title>
        <authorList>
            <person name="Thakur V."/>
            <person name="Kumar V."/>
            <person name="Singh D."/>
        </authorList>
    </citation>
    <scope>NUCLEOTIDE SEQUENCE [LARGE SCALE GENOMIC DNA]</scope>
    <source>
        <strain evidence="3 4">PCH200</strain>
    </source>
</reference>
<feature type="transmembrane region" description="Helical" evidence="2">
    <location>
        <begin position="147"/>
        <end position="170"/>
    </location>
</feature>
<keyword evidence="2" id="KW-1133">Transmembrane helix</keyword>
<accession>A0A2U1ZUQ3</accession>
<proteinExistence type="predicted"/>
<feature type="transmembrane region" description="Helical" evidence="2">
    <location>
        <begin position="212"/>
        <end position="236"/>
    </location>
</feature>
<keyword evidence="2" id="KW-0812">Transmembrane</keyword>
<keyword evidence="4" id="KW-1185">Reference proteome</keyword>
<dbReference type="OrthoDB" id="149032at2"/>
<feature type="transmembrane region" description="Helical" evidence="2">
    <location>
        <begin position="96"/>
        <end position="115"/>
    </location>
</feature>
<evidence type="ECO:0000256" key="1">
    <source>
        <dbReference type="SAM" id="MobiDB-lite"/>
    </source>
</evidence>
<feature type="transmembrane region" description="Helical" evidence="2">
    <location>
        <begin position="56"/>
        <end position="76"/>
    </location>
</feature>
<dbReference type="GO" id="GO:0005886">
    <property type="term" value="C:plasma membrane"/>
    <property type="evidence" value="ECO:0007669"/>
    <property type="project" value="UniProtKB-SubCell"/>
</dbReference>
<gene>
    <name evidence="3" type="ORF">C8046_08795</name>
</gene>
<dbReference type="PANTHER" id="PTHR43471:SF12">
    <property type="entry name" value="HYPOTHETICAL MEMBRANE PROTEIN, CONSERVED"/>
    <property type="match status" value="1"/>
</dbReference>
<comment type="caution">
    <text evidence="3">The sequence shown here is derived from an EMBL/GenBank/DDBJ whole genome shotgun (WGS) entry which is preliminary data.</text>
</comment>
<feature type="transmembrane region" description="Helical" evidence="2">
    <location>
        <begin position="176"/>
        <end position="200"/>
    </location>
</feature>
<name>A0A2U1ZUQ3_9MICO</name>
<protein>
    <submittedName>
        <fullName evidence="3">ABC transporter permease</fullName>
    </submittedName>
</protein>
<dbReference type="EMBL" id="PYHR01000002">
    <property type="protein sequence ID" value="PWD50727.1"/>
    <property type="molecule type" value="Genomic_DNA"/>
</dbReference>
<evidence type="ECO:0000256" key="2">
    <source>
        <dbReference type="SAM" id="Phobius"/>
    </source>
</evidence>
<evidence type="ECO:0000313" key="4">
    <source>
        <dbReference type="Proteomes" id="UP000245166"/>
    </source>
</evidence>
<dbReference type="PANTHER" id="PTHR43471">
    <property type="entry name" value="ABC TRANSPORTER PERMEASE"/>
    <property type="match status" value="1"/>
</dbReference>
<feature type="region of interest" description="Disordered" evidence="1">
    <location>
        <begin position="1"/>
        <end position="27"/>
    </location>
</feature>
<dbReference type="GO" id="GO:0140359">
    <property type="term" value="F:ABC-type transporter activity"/>
    <property type="evidence" value="ECO:0007669"/>
    <property type="project" value="InterPro"/>
</dbReference>
<dbReference type="Proteomes" id="UP000245166">
    <property type="component" value="Unassembled WGS sequence"/>
</dbReference>
<evidence type="ECO:0000313" key="3">
    <source>
        <dbReference type="EMBL" id="PWD50727.1"/>
    </source>
</evidence>
<keyword evidence="2" id="KW-0472">Membrane</keyword>
<dbReference type="AlphaFoldDB" id="A0A2U1ZUQ3"/>
<organism evidence="3 4">
    <name type="scientific">Serinibacter arcticus</name>
    <dbReference type="NCBI Taxonomy" id="1655435"/>
    <lineage>
        <taxon>Bacteria</taxon>
        <taxon>Bacillati</taxon>
        <taxon>Actinomycetota</taxon>
        <taxon>Actinomycetes</taxon>
        <taxon>Micrococcales</taxon>
        <taxon>Beutenbergiaceae</taxon>
        <taxon>Serinibacter</taxon>
    </lineage>
</organism>
<dbReference type="RefSeq" id="WP_109229109.1">
    <property type="nucleotide sequence ID" value="NZ_PYHR01000002.1"/>
</dbReference>